<proteinExistence type="predicted"/>
<sequence length="112" mass="12129">MYAREIPALGTAEVGQHCPTGLNVRDTQSCPDWELEARRSRLTWRVSHCLIGKGAPYLHDSTATGGRALPLAPTKAPPSARDSELNGLLGNAGSRTERREYSRQKEVGAVTS</sequence>
<reference evidence="2" key="2">
    <citation type="journal article" date="2010" name="Science">
        <title>The genome of the Western clawed frog Xenopus tropicalis.</title>
        <authorList>
            <person name="Hellsten U."/>
            <person name="Harland R.M."/>
            <person name="Gilchrist M.J."/>
            <person name="Hendrix D."/>
            <person name="Jurka J."/>
            <person name="Kapitonov V."/>
            <person name="Ovcharenko I."/>
            <person name="Putnam N.H."/>
            <person name="Shu S."/>
            <person name="Taher L."/>
            <person name="Blitz I.L."/>
            <person name="Blumberg B."/>
            <person name="Dichmann D.S."/>
            <person name="Dubchak I."/>
            <person name="Amaya E."/>
            <person name="Detter J.C."/>
            <person name="Fletcher R."/>
            <person name="Gerhard D.S."/>
            <person name="Goodstein D."/>
            <person name="Graves T."/>
            <person name="Grigoriev I.V."/>
            <person name="Grimwood J."/>
            <person name="Kawashima T."/>
            <person name="Lindquist E."/>
            <person name="Lucas S.M."/>
            <person name="Mead P.E."/>
            <person name="Mitros T."/>
            <person name="Ogino H."/>
            <person name="Ohta Y."/>
            <person name="Poliakov A.V."/>
            <person name="Pollet N."/>
            <person name="Robert J."/>
            <person name="Salamov A."/>
            <person name="Sater A.K."/>
            <person name="Schmutz J."/>
            <person name="Terry A."/>
            <person name="Vize P.D."/>
            <person name="Warren W.C."/>
            <person name="Wells D."/>
            <person name="Wills A."/>
            <person name="Wilson R.K."/>
            <person name="Zimmerman L.B."/>
            <person name="Zorn A.M."/>
            <person name="Grainger R."/>
            <person name="Grammer T."/>
            <person name="Khokha M.K."/>
            <person name="Richardson P.M."/>
            <person name="Rokhsar D.S."/>
        </authorList>
    </citation>
    <scope>NUCLEOTIDE SEQUENCE [LARGE SCALE GENOMIC DNA]</scope>
    <source>
        <strain evidence="2">Nigerian</strain>
    </source>
</reference>
<protein>
    <submittedName>
        <fullName evidence="2">Uncharacterized protein</fullName>
    </submittedName>
</protein>
<reference evidence="2" key="3">
    <citation type="submission" date="2016-05" db="EMBL/GenBank/DDBJ databases">
        <title>WGS assembly of Xenopus tropicalis.</title>
        <authorList>
            <person name="Sessions A."/>
            <person name="Jenkins J."/>
            <person name="Mitros T."/>
            <person name="Lyons J.T."/>
            <person name="Dichmann D.S."/>
            <person name="Robert J."/>
            <person name="Harland R.M."/>
            <person name="Rokhsar D.S."/>
        </authorList>
    </citation>
    <scope>NUCLEOTIDE SEQUENCE</scope>
    <source>
        <strain evidence="2">Nigerian</strain>
    </source>
</reference>
<evidence type="ECO:0000313" key="2">
    <source>
        <dbReference type="EMBL" id="OCA16937.1"/>
    </source>
</evidence>
<feature type="region of interest" description="Disordered" evidence="1">
    <location>
        <begin position="62"/>
        <end position="112"/>
    </location>
</feature>
<dbReference type="EMBL" id="KV460546">
    <property type="protein sequence ID" value="OCA16937.1"/>
    <property type="molecule type" value="Genomic_DNA"/>
</dbReference>
<gene>
    <name evidence="2" type="ORF">XENTR_v90027694mg</name>
</gene>
<feature type="compositionally biased region" description="Basic and acidic residues" evidence="1">
    <location>
        <begin position="95"/>
        <end position="106"/>
    </location>
</feature>
<accession>A0A1B8Y1X0</accession>
<dbReference type="AlphaFoldDB" id="A0A1B8Y1X0"/>
<name>A0A1B8Y1X0_XENTR</name>
<evidence type="ECO:0000256" key="1">
    <source>
        <dbReference type="SAM" id="MobiDB-lite"/>
    </source>
</evidence>
<reference evidence="2" key="1">
    <citation type="submission" date="2009-11" db="EMBL/GenBank/DDBJ databases">
        <authorList>
            <consortium name="US DOE Joint Genome Institute (JGI-PGF)"/>
            <person name="Ottilar R."/>
            <person name="Schmutz J."/>
            <person name="Salamov A."/>
            <person name="Cheng J.F."/>
            <person name="Lucas S."/>
            <person name="Pitluck S."/>
            <person name="Gundlach H."/>
            <person name="Guo Y."/>
            <person name="Haberer G."/>
            <person name="Nasrallah J."/>
            <person name="Mayer K.F.X."/>
            <person name="van de Peer Y."/>
            <person name="Weigel D."/>
            <person name="Grigoriev I.V."/>
        </authorList>
    </citation>
    <scope>NUCLEOTIDE SEQUENCE</scope>
    <source>
        <strain evidence="2">Nigerian</strain>
    </source>
</reference>
<organism evidence="2">
    <name type="scientific">Xenopus tropicalis</name>
    <name type="common">Western clawed frog</name>
    <name type="synonym">Silurana tropicalis</name>
    <dbReference type="NCBI Taxonomy" id="8364"/>
    <lineage>
        <taxon>Eukaryota</taxon>
        <taxon>Metazoa</taxon>
        <taxon>Chordata</taxon>
        <taxon>Craniata</taxon>
        <taxon>Vertebrata</taxon>
        <taxon>Euteleostomi</taxon>
        <taxon>Amphibia</taxon>
        <taxon>Batrachia</taxon>
        <taxon>Anura</taxon>
        <taxon>Pipoidea</taxon>
        <taxon>Pipidae</taxon>
        <taxon>Xenopodinae</taxon>
        <taxon>Xenopus</taxon>
        <taxon>Silurana</taxon>
    </lineage>
</organism>